<organism evidence="2">
    <name type="scientific">marine metagenome</name>
    <dbReference type="NCBI Taxonomy" id="408172"/>
    <lineage>
        <taxon>unclassified sequences</taxon>
        <taxon>metagenomes</taxon>
        <taxon>ecological metagenomes</taxon>
    </lineage>
</organism>
<accession>A0A381N7R0</accession>
<gene>
    <name evidence="2" type="ORF">METZ01_LOCUS3381</name>
</gene>
<dbReference type="InterPro" id="IPR013022">
    <property type="entry name" value="Xyl_isomerase-like_TIM-brl"/>
</dbReference>
<dbReference type="AlphaFoldDB" id="A0A381N7R0"/>
<sequence length="279" mass="31574">MNDGTKISYALNQIIAPKSSLIDLINLAKSIGVSAIEIRNDIPVNLIEENRPESIKTLSESNCIRILTVNALQKFNLWNEERLNELVELCKFSSVAGVEAIVLVPLNDGSVTDDIDQRELLGNSLKEIVKVLSDFDLLGYVEPLGFETSSVRKKSMVVDEIKKLKTSRLKIVHDTFHHFLAGEKDFFPSMTGLVHISGVSSEFSNIELNDNHRYLINETDMLGNINQINYFLQSDYKGFFSFEPFAKDLAKNDNLSNVIERNINYIEEQLSRTNKGRMI</sequence>
<dbReference type="InterPro" id="IPR036237">
    <property type="entry name" value="Xyl_isomerase-like_sf"/>
</dbReference>
<name>A0A381N7R0_9ZZZZ</name>
<dbReference type="EMBL" id="UINC01000175">
    <property type="protein sequence ID" value="SUZ50527.1"/>
    <property type="molecule type" value="Genomic_DNA"/>
</dbReference>
<evidence type="ECO:0000259" key="1">
    <source>
        <dbReference type="Pfam" id="PF01261"/>
    </source>
</evidence>
<protein>
    <recommendedName>
        <fullName evidence="1">Xylose isomerase-like TIM barrel domain-containing protein</fullName>
    </recommendedName>
</protein>
<reference evidence="2" key="1">
    <citation type="submission" date="2018-05" db="EMBL/GenBank/DDBJ databases">
        <authorList>
            <person name="Lanie J.A."/>
            <person name="Ng W.-L."/>
            <person name="Kazmierczak K.M."/>
            <person name="Andrzejewski T.M."/>
            <person name="Davidsen T.M."/>
            <person name="Wayne K.J."/>
            <person name="Tettelin H."/>
            <person name="Glass J.I."/>
            <person name="Rusch D."/>
            <person name="Podicherti R."/>
            <person name="Tsui H.-C.T."/>
            <person name="Winkler M.E."/>
        </authorList>
    </citation>
    <scope>NUCLEOTIDE SEQUENCE</scope>
</reference>
<dbReference type="Gene3D" id="3.20.20.150">
    <property type="entry name" value="Divalent-metal-dependent TIM barrel enzymes"/>
    <property type="match status" value="1"/>
</dbReference>
<proteinExistence type="predicted"/>
<dbReference type="SUPFAM" id="SSF51658">
    <property type="entry name" value="Xylose isomerase-like"/>
    <property type="match status" value="1"/>
</dbReference>
<evidence type="ECO:0000313" key="2">
    <source>
        <dbReference type="EMBL" id="SUZ50527.1"/>
    </source>
</evidence>
<feature type="domain" description="Xylose isomerase-like TIM barrel" evidence="1">
    <location>
        <begin position="26"/>
        <end position="259"/>
    </location>
</feature>
<dbReference type="Pfam" id="PF01261">
    <property type="entry name" value="AP_endonuc_2"/>
    <property type="match status" value="1"/>
</dbReference>